<comment type="caution">
    <text evidence="1">The sequence shown here is derived from an EMBL/GenBank/DDBJ whole genome shotgun (WGS) entry which is preliminary data.</text>
</comment>
<reference evidence="1" key="1">
    <citation type="submission" date="2021-02" db="EMBL/GenBank/DDBJ databases">
        <authorList>
            <person name="Dougan E. K."/>
            <person name="Rhodes N."/>
            <person name="Thang M."/>
            <person name="Chan C."/>
        </authorList>
    </citation>
    <scope>NUCLEOTIDE SEQUENCE</scope>
</reference>
<evidence type="ECO:0000313" key="1">
    <source>
        <dbReference type="EMBL" id="CAE7431442.1"/>
    </source>
</evidence>
<proteinExistence type="predicted"/>
<dbReference type="Proteomes" id="UP000604046">
    <property type="component" value="Unassembled WGS sequence"/>
</dbReference>
<evidence type="ECO:0000313" key="2">
    <source>
        <dbReference type="Proteomes" id="UP000604046"/>
    </source>
</evidence>
<gene>
    <name evidence="1" type="ORF">SNAT2548_LOCUS23448</name>
</gene>
<dbReference type="EMBL" id="CAJNDS010002324">
    <property type="protein sequence ID" value="CAE7431442.1"/>
    <property type="molecule type" value="Genomic_DNA"/>
</dbReference>
<sequence length="221" mass="24262">MRHFPRWTPFSEAFVRNLVNGMPWAPTRRWSACCSRSGGKLSPAGRDAERSQHEMFGRLVTSTLDCVAGDASTRPLLDKSGPLALTWGRARRLDAQHSAACPGRRLWKGPVQFHEAASAGSWGGPMQLEEARRLCATAPCSEGCRSGDLQTHTRSRARCRQLPSGLLSPAMLSHNVAVFAASALSLRLRWTQVWPSLPHWWSRFAPTAASSWVSLMPSASA</sequence>
<name>A0A812RC11_9DINO</name>
<protein>
    <submittedName>
        <fullName evidence="1">Uncharacterized protein</fullName>
    </submittedName>
</protein>
<keyword evidence="2" id="KW-1185">Reference proteome</keyword>
<dbReference type="AlphaFoldDB" id="A0A812RC11"/>
<accession>A0A812RC11</accession>
<organism evidence="1 2">
    <name type="scientific">Symbiodinium natans</name>
    <dbReference type="NCBI Taxonomy" id="878477"/>
    <lineage>
        <taxon>Eukaryota</taxon>
        <taxon>Sar</taxon>
        <taxon>Alveolata</taxon>
        <taxon>Dinophyceae</taxon>
        <taxon>Suessiales</taxon>
        <taxon>Symbiodiniaceae</taxon>
        <taxon>Symbiodinium</taxon>
    </lineage>
</organism>